<evidence type="ECO:0000313" key="2">
    <source>
        <dbReference type="EMBL" id="CAG9117774.1"/>
    </source>
</evidence>
<feature type="region of interest" description="Disordered" evidence="1">
    <location>
        <begin position="270"/>
        <end position="290"/>
    </location>
</feature>
<organism evidence="2 3">
    <name type="scientific">Plutella xylostella</name>
    <name type="common">Diamondback moth</name>
    <name type="synonym">Plutella maculipennis</name>
    <dbReference type="NCBI Taxonomy" id="51655"/>
    <lineage>
        <taxon>Eukaryota</taxon>
        <taxon>Metazoa</taxon>
        <taxon>Ecdysozoa</taxon>
        <taxon>Arthropoda</taxon>
        <taxon>Hexapoda</taxon>
        <taxon>Insecta</taxon>
        <taxon>Pterygota</taxon>
        <taxon>Neoptera</taxon>
        <taxon>Endopterygota</taxon>
        <taxon>Lepidoptera</taxon>
        <taxon>Glossata</taxon>
        <taxon>Ditrysia</taxon>
        <taxon>Yponomeutoidea</taxon>
        <taxon>Plutellidae</taxon>
        <taxon>Plutella</taxon>
    </lineage>
</organism>
<name>A0A8S4ET33_PLUXY</name>
<keyword evidence="3" id="KW-1185">Reference proteome</keyword>
<accession>A0A8S4ET33</accession>
<dbReference type="Proteomes" id="UP000653454">
    <property type="component" value="Unassembled WGS sequence"/>
</dbReference>
<reference evidence="2" key="1">
    <citation type="submission" date="2020-11" db="EMBL/GenBank/DDBJ databases">
        <authorList>
            <person name="Whiteford S."/>
        </authorList>
    </citation>
    <scope>NUCLEOTIDE SEQUENCE</scope>
</reference>
<proteinExistence type="predicted"/>
<gene>
    <name evidence="2" type="ORF">PLXY2_LOCUS6485</name>
</gene>
<dbReference type="EMBL" id="CAJHNJ030000020">
    <property type="protein sequence ID" value="CAG9117774.1"/>
    <property type="molecule type" value="Genomic_DNA"/>
</dbReference>
<feature type="region of interest" description="Disordered" evidence="1">
    <location>
        <begin position="317"/>
        <end position="337"/>
    </location>
</feature>
<sequence>MSTTPIDNFSDEEIFFGKLSLKEVKKHLFNDKPTHRQTIGYTIADCEEDDNNKSLTIIETNSEPDIVTVKDSFMDMKSEEFNGVSDTKYIALKPTDMDVKADDSFLTMEQMVSELSLPSEAHHEELDNTLDIVNYILNHGKGNDNENITSETKNIETHLIKSEPLSAIKHDTKECVQKVPRTSETSPYITPAKKISENIAGDTKNIESHLLKSEASSAIKHNTKECVQTVPGSPETPSYITPVKIMEKVKPENDSFSTPAESKIKTPIFKTPANIPSHKKPAASSTKKTPLKSNAYQHIKSPIASYINKTPQVPLVKDVRPKKPLPGPSSIPKMMKTASKGNSVNKENINLPSIAYRSAKETKLIDIPSEGKLPQSQWAKKIVSSLPRPLVIKHNHREHNFAKKVLLPQQEDSFADLSLHQADVSVCIQKSAFFKSKH</sequence>
<evidence type="ECO:0000256" key="1">
    <source>
        <dbReference type="SAM" id="MobiDB-lite"/>
    </source>
</evidence>
<comment type="caution">
    <text evidence="2">The sequence shown here is derived from an EMBL/GenBank/DDBJ whole genome shotgun (WGS) entry which is preliminary data.</text>
</comment>
<evidence type="ECO:0000313" key="3">
    <source>
        <dbReference type="Proteomes" id="UP000653454"/>
    </source>
</evidence>
<protein>
    <submittedName>
        <fullName evidence="2">(diamondback moth) hypothetical protein</fullName>
    </submittedName>
</protein>
<dbReference type="AlphaFoldDB" id="A0A8S4ET33"/>